<evidence type="ECO:0000313" key="3">
    <source>
        <dbReference type="Proteomes" id="UP000673821"/>
    </source>
</evidence>
<feature type="domain" description="TniQ" evidence="1">
    <location>
        <begin position="17"/>
        <end position="154"/>
    </location>
</feature>
<protein>
    <recommendedName>
        <fullName evidence="1">TniQ domain-containing protein</fullName>
    </recommendedName>
</protein>
<dbReference type="Pfam" id="PF06527">
    <property type="entry name" value="TniQ"/>
    <property type="match status" value="1"/>
</dbReference>
<accession>A0ABN7N2I5</accession>
<dbReference type="Proteomes" id="UP000673821">
    <property type="component" value="Unassembled WGS sequence"/>
</dbReference>
<gene>
    <name evidence="2" type="ORF">R69776_07022</name>
</gene>
<comment type="caution">
    <text evidence="2">The sequence shown here is derived from an EMBL/GenBank/DDBJ whole genome shotgun (WGS) entry which is preliminary data.</text>
</comment>
<evidence type="ECO:0000313" key="2">
    <source>
        <dbReference type="EMBL" id="CAE6840493.1"/>
    </source>
</evidence>
<sequence>MNGLSYPNRSVLHSLEPIGVGTPQIESLLSYFFRLAGSHCISGKDLIRKVNDKMDWKHSSADVLSLTSFRLNGVSDLTARWSHGLSELTGVEQLDKLTLLSWRDVIAAKGLTAAPSRWCSHCFAQDRTDGRTPYFRLAWDMVDVDVCPTHQTDLTDVCTDCGRTNIRNNLSYVVPGWCSSCGAFLGDGKGSVSSRSGDLWKSAQIGAMLAFHSTLQSQPNFITMMQGMRSLIARLDDGNIAAFARRIGLTLPTVHNWVSRGSRPAVACHLRIASQSGVALTKLLTGCVVDSPCRPTGAPELTTLFPASRKPPTRQTHDAKKITAQLAALNQLEIPISIREAERRLGIHNSMLRKYGPEETRIMGARWKQDKERRGIERKEKMRRAIEAALREILAEGKKPTWKLIKNRISMYSFELPLIKEAKAKIESEQQLST</sequence>
<proteinExistence type="predicted"/>
<keyword evidence="3" id="KW-1185">Reference proteome</keyword>
<dbReference type="EMBL" id="CAJNBH010000029">
    <property type="protein sequence ID" value="CAE6840493.1"/>
    <property type="molecule type" value="Genomic_DNA"/>
</dbReference>
<name>A0ABN7N2I5_9BURK</name>
<evidence type="ECO:0000259" key="1">
    <source>
        <dbReference type="Pfam" id="PF06527"/>
    </source>
</evidence>
<dbReference type="RefSeq" id="WP_200660794.1">
    <property type="nucleotide sequence ID" value="NZ_CAJNBH010000029.1"/>
</dbReference>
<dbReference type="InterPro" id="IPR009492">
    <property type="entry name" value="TniQ"/>
</dbReference>
<organism evidence="2 3">
    <name type="scientific">Paraburkholderia nemoris</name>
    <dbReference type="NCBI Taxonomy" id="2793076"/>
    <lineage>
        <taxon>Bacteria</taxon>
        <taxon>Pseudomonadati</taxon>
        <taxon>Pseudomonadota</taxon>
        <taxon>Betaproteobacteria</taxon>
        <taxon>Burkholderiales</taxon>
        <taxon>Burkholderiaceae</taxon>
        <taxon>Paraburkholderia</taxon>
    </lineage>
</organism>
<reference evidence="2 3" key="1">
    <citation type="submission" date="2021-02" db="EMBL/GenBank/DDBJ databases">
        <authorList>
            <person name="Vanwijnsberghe S."/>
        </authorList>
    </citation>
    <scope>NUCLEOTIDE SEQUENCE [LARGE SCALE GENOMIC DNA]</scope>
    <source>
        <strain evidence="2 3">R-69776</strain>
    </source>
</reference>